<feature type="region of interest" description="Disordered" evidence="1">
    <location>
        <begin position="1638"/>
        <end position="1726"/>
    </location>
</feature>
<dbReference type="Proteomes" id="UP000290849">
    <property type="component" value="Unassembled WGS sequence"/>
</dbReference>
<feature type="domain" description="Dystroglycan-type cadherin-like" evidence="2">
    <location>
        <begin position="1793"/>
        <end position="1893"/>
    </location>
</feature>
<dbReference type="InterPro" id="IPR013783">
    <property type="entry name" value="Ig-like_fold"/>
</dbReference>
<accession>A0A4V1MS75</accession>
<dbReference type="SMART" id="SM00736">
    <property type="entry name" value="CADG"/>
    <property type="match status" value="1"/>
</dbReference>
<dbReference type="InterPro" id="IPR025592">
    <property type="entry name" value="DUF4347"/>
</dbReference>
<dbReference type="Pfam" id="PF19077">
    <property type="entry name" value="Big_13"/>
    <property type="match status" value="2"/>
</dbReference>
<proteinExistence type="predicted"/>
<sequence>MFDGAAVATAAHGADAKADAAHAAALAAEAAAAASVHQVRDADASTNNGRKEVAFVDTSVADYRTLEAGVRAGVAIVEYDGSKDGLAQIAAWAQNNSGYDAIHILSHGSEGTLNLGADILNDATLSSATVQAELADIGHALNAGGDILLYGCDVAAGSDGQQFLDDLARITGADVAASTNATGDAELGGDWTLEAHAGKIDAQALGIADYHGLLTVVTLTDADADYSSMTVSKTVDGATVTFTGGTGFGGMGMDTSYGSEGLYAYEGTAGGNDIKLTISIQPGYEFDLKSFNTGVTSGSLAISLTYANGNTASFTINSLSDAWQTLSSFSTSLDHVTQVVLSSSDFGLFQNFDIANVKLIPAIPTVTDGHVAITSSGTGLGGAYKIGDIVTAVWDNTAVGDNNAEVTTVTMDFSQFGGPAAVLATNTGGVWTASYTITAAALDAVNRHVAVSASNDAGTTTRADSTNLTVDAAAPTVTDANISISGATGSGGAFKIGDTVTVTWNNTAGGDNNSDTLSGVTVNFTQFGGGAAVAATNSGGTWIATYTITSGAIQATNRNVSVTVTDNAGNSRTTADTTNATVDNIAPSVTFGSLSFTPDTGASAHDFITRIAATDVTATLGSALAPGDVVYGSLDNGASWTNLTSKVSGTQLVWDVTLAQSGTLLLKVADAAGNEGATFSQAYVLDMVAPATPSTPVMDSASDTGYSPSDGLTSNTTPTFRGTAETGSTVTLYDSDGITVLGSTTAAGGVWSITTTTLAQGTHSITAKATDVAGNVSAASSANSITVDTAAPANVTLSSSTVLASAANAGANIATLSSSDGLPVTYSLAAGNGANDADNVRFNIAGSTLQVVGASLSVGSYKVYVAATDAAGNVSQQAFTITVTDPPPTVASIVRAGGAGQAVTASTSSLSYTVTFSEAVAGVDASDFALSTTGTAAGRIVSVSGSGTTYTIFVDSLSGDGTLRLDLNGSGTGIRNGGGVDIAAGYSGGQTYTLDHTAPSVTISSSASSLKAGEQATITFTFSEDPGTTFDINDVRVNGGTLGFLSGTGYVRTTIFTPTRDMNGGTASIGIVAGAYTDAAGNPGNSSNLSIAFDTAAPTTTVSSIAFSDDTGSSATDFITNASGQVVSGTLSANLQSGEVVMVSLDGGQTWTGATAAVGSNTWSIMATLTGSGVLRARVQDLAGNASAETVQSYVLDTTAPVVDSVAVPANGLHTFNDNLDFTVNFSEAVTVDASGGTPRIALTIGSTTVYAYYQSGSGTSDLVFRYTVANGDLDLDGITVGALSTNGGSIKDLAGNSAISTLNGIGTTAGVTVDGGVPQITSVTSGTPNGLYKAGDSVTIVLTFSEAVTVSPVGAGPTLALNNGGVATYAGGSGTDTLTFTYTIGAGQDVADLDYSGVGALSLHGSTIEGTSGAHANAVLSLPFPGAAGSLGANKDIAIDATAPSVAFGDLALSADTGASGSDFITSAAGQTITATLNHALDSGDRVYGSLDNGATWVDITGKVSGTSLAWDGVTLAGSGTIVLRVVDAAGNEGAPQSQAYVLDMTPPAAPTVDPVQSSSLTPVLSGDATLAAGDVLTVTVGGASYDVIPAGGHWSLDLASAIPASGSIALTAGASYNVTAIITDLAGNRGSASGVLSVIAPPPSQGTEPPPPAEPSPPAETPPSEPPPAPPTAIAPPPPLPRPPAPIFAGVEPLPHDGPSASIRTMADAGRPTAPPPDAAGASPALDASVQSVLVAGNLNALVYSQPPVDRLTSLIEAMRDQGRAEPGAMTHGDGFHVVIVPASPGFQGLMLYQGIAARSVLLSGRSEFDIPADAFAHTDPNATVRLSAGLSDGRPLPAWLRFDGRLGRFVVQAPSGMTGDIAIRVIARDGAGKEAATVFHLRLGAAQSQVDFHGAADAGSRSDALADGLAHATSGEGQRGQAGQAGRLALSEQLQQAARQRSGAGALERLAHLARALHGPNNGPNT</sequence>
<dbReference type="NCBIfam" id="NF033510">
    <property type="entry name" value="Ca_tandemer"/>
    <property type="match status" value="2"/>
</dbReference>
<evidence type="ECO:0000256" key="1">
    <source>
        <dbReference type="SAM" id="MobiDB-lite"/>
    </source>
</evidence>
<dbReference type="InterPro" id="IPR044048">
    <property type="entry name" value="Big_12"/>
</dbReference>
<feature type="compositionally biased region" description="Pro residues" evidence="1">
    <location>
        <begin position="1642"/>
        <end position="1688"/>
    </location>
</feature>
<dbReference type="GO" id="GO:0005509">
    <property type="term" value="F:calcium ion binding"/>
    <property type="evidence" value="ECO:0007669"/>
    <property type="project" value="InterPro"/>
</dbReference>
<dbReference type="Pfam" id="PF19078">
    <property type="entry name" value="Big_12"/>
    <property type="match status" value="1"/>
</dbReference>
<evidence type="ECO:0000313" key="3">
    <source>
        <dbReference type="EMBL" id="RXN90332.1"/>
    </source>
</evidence>
<name>A0A4V1MS75_9BURK</name>
<dbReference type="InterPro" id="IPR006644">
    <property type="entry name" value="Cadg"/>
</dbReference>
<dbReference type="InterPro" id="IPR015919">
    <property type="entry name" value="Cadherin-like_sf"/>
</dbReference>
<gene>
    <name evidence="3" type="ORF">C7R54_12510</name>
</gene>
<evidence type="ECO:0000259" key="2">
    <source>
        <dbReference type="SMART" id="SM00736"/>
    </source>
</evidence>
<dbReference type="SUPFAM" id="SSF49313">
    <property type="entry name" value="Cadherin-like"/>
    <property type="match status" value="1"/>
</dbReference>
<dbReference type="EMBL" id="PYAL01000003">
    <property type="protein sequence ID" value="RXN90332.1"/>
    <property type="molecule type" value="Genomic_DNA"/>
</dbReference>
<reference evidence="3 4" key="1">
    <citation type="journal article" date="2017" name="Int. J. Syst. Evol. Microbiol.">
        <title>Achromobacter aloeverae sp. nov., isolated from the root of Aloe vera (L.) Burm.f.</title>
        <authorList>
            <person name="Kuncharoen N."/>
            <person name="Muramatsu Y."/>
            <person name="Shibata C."/>
            <person name="Kamakura Y."/>
            <person name="Nakagawa Y."/>
            <person name="Tanasupawat S."/>
        </authorList>
    </citation>
    <scope>NUCLEOTIDE SEQUENCE [LARGE SCALE GENOMIC DNA]</scope>
    <source>
        <strain evidence="3 4">AVA-1</strain>
    </source>
</reference>
<dbReference type="Pfam" id="PF14252">
    <property type="entry name" value="DUF4347"/>
    <property type="match status" value="1"/>
</dbReference>
<comment type="caution">
    <text evidence="3">The sequence shown here is derived from an EMBL/GenBank/DDBJ whole genome shotgun (WGS) entry which is preliminary data.</text>
</comment>
<dbReference type="GO" id="GO:0016020">
    <property type="term" value="C:membrane"/>
    <property type="evidence" value="ECO:0007669"/>
    <property type="project" value="InterPro"/>
</dbReference>
<evidence type="ECO:0000313" key="4">
    <source>
        <dbReference type="Proteomes" id="UP000290849"/>
    </source>
</evidence>
<keyword evidence="4" id="KW-1185">Reference proteome</keyword>
<protein>
    <recommendedName>
        <fullName evidence="2">Dystroglycan-type cadherin-like domain-containing protein</fullName>
    </recommendedName>
</protein>
<organism evidence="3 4">
    <name type="scientific">Achromobacter aloeverae</name>
    <dbReference type="NCBI Taxonomy" id="1750518"/>
    <lineage>
        <taxon>Bacteria</taxon>
        <taxon>Pseudomonadati</taxon>
        <taxon>Pseudomonadota</taxon>
        <taxon>Betaproteobacteria</taxon>
        <taxon>Burkholderiales</taxon>
        <taxon>Alcaligenaceae</taxon>
        <taxon>Achromobacter</taxon>
    </lineage>
</organism>
<dbReference type="InterPro" id="IPR044016">
    <property type="entry name" value="Big_13"/>
</dbReference>
<feature type="region of interest" description="Disordered" evidence="1">
    <location>
        <begin position="696"/>
        <end position="723"/>
    </location>
</feature>
<dbReference type="Gene3D" id="2.60.40.10">
    <property type="entry name" value="Immunoglobulins"/>
    <property type="match status" value="5"/>
</dbReference>